<dbReference type="Pfam" id="PF02423">
    <property type="entry name" value="OCD_Mu_crystall"/>
    <property type="match status" value="1"/>
</dbReference>
<dbReference type="AlphaFoldDB" id="A0A290Z7I7"/>
<dbReference type="EMBL" id="CP023445">
    <property type="protein sequence ID" value="ATE54968.1"/>
    <property type="molecule type" value="Genomic_DNA"/>
</dbReference>
<dbReference type="Gene3D" id="3.30.1780.10">
    <property type="entry name" value="ornithine cyclodeaminase, domain 1"/>
    <property type="match status" value="1"/>
</dbReference>
<dbReference type="SUPFAM" id="SSF51735">
    <property type="entry name" value="NAD(P)-binding Rossmann-fold domains"/>
    <property type="match status" value="1"/>
</dbReference>
<name>A0A290Z7I7_9PSEU</name>
<dbReference type="InterPro" id="IPR003462">
    <property type="entry name" value="ODC_Mu_crystall"/>
</dbReference>
<reference evidence="1" key="1">
    <citation type="submission" date="2017-09" db="EMBL/GenBank/DDBJ databases">
        <title>Complete Genome Sequence of ansamitocin-producing Bacterium Actinosynnema pretiosum X47.</title>
        <authorList>
            <person name="Cao G."/>
            <person name="Zong G."/>
            <person name="Zhong C."/>
            <person name="Fu J."/>
        </authorList>
    </citation>
    <scope>NUCLEOTIDE SEQUENCE [LARGE SCALE GENOMIC DNA]</scope>
    <source>
        <strain evidence="1">X47</strain>
    </source>
</reference>
<sequence length="315" mass="31762">MSATLAHVTAERIGEALTPAGAVAAVEEALRAGLDPAVGPRRGILDVASGQLLLMPAETAGAVGVKVATVAPANPERGLPRIQGVYVLFDAATLTPRALLDGTALTTLRTPAVSVAAVRPALLRETGPLHLTVFGAGPQGTGHVDTVAGVIEGHRPLGAVTHVVRDPSAVTGALREGAALVAAGSPEAAEAVARAHVVVCATGSGTPVFDSGLARPDVVVIAVGSHDPDRREVDGALVGRAQVVVEDVATALREGGDVVMAIAETDLAEADLIPMADVVTGRAELSADRPVVFKSSGMPWEDVVVAEAVVARLRG</sequence>
<accession>A0A290Z7I7</accession>
<dbReference type="KEGG" id="apre:CNX65_18150"/>
<gene>
    <name evidence="1" type="ORF">CNX65_18150</name>
</gene>
<proteinExistence type="predicted"/>
<organism evidence="1 2">
    <name type="scientific">Actinosynnema pretiosum</name>
    <dbReference type="NCBI Taxonomy" id="42197"/>
    <lineage>
        <taxon>Bacteria</taxon>
        <taxon>Bacillati</taxon>
        <taxon>Actinomycetota</taxon>
        <taxon>Actinomycetes</taxon>
        <taxon>Pseudonocardiales</taxon>
        <taxon>Pseudonocardiaceae</taxon>
        <taxon>Actinosynnema</taxon>
    </lineage>
</organism>
<dbReference type="PANTHER" id="PTHR13812:SF19">
    <property type="entry name" value="KETIMINE REDUCTASE MU-CRYSTALLIN"/>
    <property type="match status" value="1"/>
</dbReference>
<evidence type="ECO:0000313" key="1">
    <source>
        <dbReference type="EMBL" id="ATE54968.1"/>
    </source>
</evidence>
<dbReference type="Gene3D" id="3.40.50.720">
    <property type="entry name" value="NAD(P)-binding Rossmann-like Domain"/>
    <property type="match status" value="1"/>
</dbReference>
<dbReference type="PANTHER" id="PTHR13812">
    <property type="entry name" value="KETIMINE REDUCTASE MU-CRYSTALLIN"/>
    <property type="match status" value="1"/>
</dbReference>
<dbReference type="InterPro" id="IPR036291">
    <property type="entry name" value="NAD(P)-bd_dom_sf"/>
</dbReference>
<dbReference type="Proteomes" id="UP000218505">
    <property type="component" value="Chromosome"/>
</dbReference>
<keyword evidence="2" id="KW-1185">Reference proteome</keyword>
<dbReference type="RefSeq" id="WP_096494620.1">
    <property type="nucleotide sequence ID" value="NZ_CP023445.1"/>
</dbReference>
<dbReference type="PIRSF" id="PIRSF001439">
    <property type="entry name" value="CryM"/>
    <property type="match status" value="1"/>
</dbReference>
<dbReference type="InterPro" id="IPR023401">
    <property type="entry name" value="ODC_N"/>
</dbReference>
<evidence type="ECO:0000313" key="2">
    <source>
        <dbReference type="Proteomes" id="UP000218505"/>
    </source>
</evidence>
<dbReference type="GO" id="GO:0005737">
    <property type="term" value="C:cytoplasm"/>
    <property type="evidence" value="ECO:0007669"/>
    <property type="project" value="TreeGrafter"/>
</dbReference>
<protein>
    <submittedName>
        <fullName evidence="1">Ornithine cyclodeaminase</fullName>
    </submittedName>
</protein>